<dbReference type="FunFam" id="2.10.25.10:FF:000232">
    <property type="entry name" value="thrombospondin-3 isoform X1"/>
    <property type="match status" value="1"/>
</dbReference>
<keyword evidence="15" id="KW-1185">Reference proteome</keyword>
<dbReference type="FunFam" id="2.10.25.10:FF:000027">
    <property type="entry name" value="Thrombospondin 3"/>
    <property type="match status" value="1"/>
</dbReference>
<feature type="disulfide bond" evidence="9">
    <location>
        <begin position="104"/>
        <end position="121"/>
    </location>
</feature>
<feature type="region of interest" description="Disordered" evidence="11">
    <location>
        <begin position="454"/>
        <end position="475"/>
    </location>
</feature>
<dbReference type="PROSITE" id="PS50026">
    <property type="entry name" value="EGF_3"/>
    <property type="match status" value="4"/>
</dbReference>
<evidence type="ECO:0000256" key="6">
    <source>
        <dbReference type="ARBA" id="ARBA00022889"/>
    </source>
</evidence>
<feature type="repeat" description="TSP type-3" evidence="10">
    <location>
        <begin position="470"/>
        <end position="505"/>
    </location>
</feature>
<dbReference type="AlphaFoldDB" id="A0A443R0W4"/>
<dbReference type="Pfam" id="PF02412">
    <property type="entry name" value="TSP_3"/>
    <property type="match status" value="6"/>
</dbReference>
<dbReference type="PROSITE" id="PS51234">
    <property type="entry name" value="TSP3"/>
    <property type="match status" value="4"/>
</dbReference>
<evidence type="ECO:0000256" key="2">
    <source>
        <dbReference type="ARBA" id="ARBA00022536"/>
    </source>
</evidence>
<feature type="domain" description="EGF-like" evidence="12">
    <location>
        <begin position="236"/>
        <end position="277"/>
    </location>
</feature>
<evidence type="ECO:0000259" key="13">
    <source>
        <dbReference type="PROSITE" id="PS51236"/>
    </source>
</evidence>
<dbReference type="SUPFAM" id="SSF57196">
    <property type="entry name" value="EGF/Laminin"/>
    <property type="match status" value="1"/>
</dbReference>
<feature type="region of interest" description="Disordered" evidence="11">
    <location>
        <begin position="307"/>
        <end position="326"/>
    </location>
</feature>
<protein>
    <submittedName>
        <fullName evidence="14">Cartilage oligomeric matrix protein-like protein</fullName>
    </submittedName>
</protein>
<feature type="domain" description="EGF-like" evidence="12">
    <location>
        <begin position="95"/>
        <end position="136"/>
    </location>
</feature>
<dbReference type="PANTHER" id="PTHR10199">
    <property type="entry name" value="THROMBOSPONDIN"/>
    <property type="match status" value="1"/>
</dbReference>
<keyword evidence="6" id="KW-0130">Cell adhesion</keyword>
<dbReference type="Proteomes" id="UP000285301">
    <property type="component" value="Unassembled WGS sequence"/>
</dbReference>
<dbReference type="GO" id="GO:0007155">
    <property type="term" value="P:cell adhesion"/>
    <property type="evidence" value="ECO:0007669"/>
    <property type="project" value="UniProtKB-KW"/>
</dbReference>
<dbReference type="FunFam" id="4.10.1080.10:FF:000004">
    <property type="entry name" value="Cartilage oligomeric matrix protein"/>
    <property type="match status" value="1"/>
</dbReference>
<accession>A0A443R0W4</accession>
<evidence type="ECO:0000256" key="3">
    <source>
        <dbReference type="ARBA" id="ARBA00022729"/>
    </source>
</evidence>
<proteinExistence type="inferred from homology"/>
<dbReference type="Gene3D" id="2.60.120.200">
    <property type="match status" value="1"/>
</dbReference>
<dbReference type="Pfam" id="PF05735">
    <property type="entry name" value="TSP_C"/>
    <property type="match status" value="1"/>
</dbReference>
<comment type="caution">
    <text evidence="9">Lacks conserved residue(s) required for the propagation of feature annotation.</text>
</comment>
<evidence type="ECO:0000256" key="1">
    <source>
        <dbReference type="ARBA" id="ARBA00009456"/>
    </source>
</evidence>
<dbReference type="Pfam" id="PF07645">
    <property type="entry name" value="EGF_CA"/>
    <property type="match status" value="2"/>
</dbReference>
<dbReference type="PANTHER" id="PTHR10199:SF100">
    <property type="entry name" value="THROMBOSPONDIN, ISOFORM A"/>
    <property type="match status" value="1"/>
</dbReference>
<dbReference type="Gene3D" id="4.10.1080.10">
    <property type="entry name" value="TSP type-3 repeat"/>
    <property type="match status" value="3"/>
</dbReference>
<dbReference type="InterPro" id="IPR003367">
    <property type="entry name" value="Thrombospondin_3-like_rpt"/>
</dbReference>
<dbReference type="InterPro" id="IPR000742">
    <property type="entry name" value="EGF"/>
</dbReference>
<dbReference type="GO" id="GO:0005509">
    <property type="term" value="F:calcium ion binding"/>
    <property type="evidence" value="ECO:0007669"/>
    <property type="project" value="UniProtKB-UniRule"/>
</dbReference>
<dbReference type="InterPro" id="IPR017897">
    <property type="entry name" value="Thrombospondin_3_rpt"/>
</dbReference>
<feature type="domain" description="EGF-like" evidence="12">
    <location>
        <begin position="137"/>
        <end position="172"/>
    </location>
</feature>
<feature type="region of interest" description="Disordered" evidence="11">
    <location>
        <begin position="365"/>
        <end position="397"/>
    </location>
</feature>
<dbReference type="FunFam" id="2.10.25.10:FF:000025">
    <property type="entry name" value="Thrombospondin 3"/>
    <property type="match status" value="1"/>
</dbReference>
<name>A0A443R0W4_9ACAR</name>
<dbReference type="GO" id="GO:0005576">
    <property type="term" value="C:extracellular region"/>
    <property type="evidence" value="ECO:0007669"/>
    <property type="project" value="InterPro"/>
</dbReference>
<dbReference type="PROSITE" id="PS51236">
    <property type="entry name" value="TSP_CTER"/>
    <property type="match status" value="1"/>
</dbReference>
<keyword evidence="7 9" id="KW-1015">Disulfide bond</keyword>
<evidence type="ECO:0000256" key="5">
    <source>
        <dbReference type="ARBA" id="ARBA00022837"/>
    </source>
</evidence>
<reference evidence="14 15" key="1">
    <citation type="journal article" date="2018" name="Gigascience">
        <title>Genomes of trombidid mites reveal novel predicted allergens and laterally-transferred genes associated with secondary metabolism.</title>
        <authorList>
            <person name="Dong X."/>
            <person name="Chaisiri K."/>
            <person name="Xia D."/>
            <person name="Armstrong S.D."/>
            <person name="Fang Y."/>
            <person name="Donnelly M.J."/>
            <person name="Kadowaki T."/>
            <person name="McGarry J.W."/>
            <person name="Darby A.C."/>
            <person name="Makepeace B.L."/>
        </authorList>
    </citation>
    <scope>NUCLEOTIDE SEQUENCE [LARGE SCALE GENOMIC DNA]</scope>
    <source>
        <strain evidence="14">UoL-WK</strain>
    </source>
</reference>
<dbReference type="STRING" id="1965070.A0A443R0W4"/>
<keyword evidence="4" id="KW-0677">Repeat</keyword>
<evidence type="ECO:0000256" key="7">
    <source>
        <dbReference type="ARBA" id="ARBA00023157"/>
    </source>
</evidence>
<dbReference type="InterPro" id="IPR009030">
    <property type="entry name" value="Growth_fac_rcpt_cys_sf"/>
</dbReference>
<dbReference type="InterPro" id="IPR001881">
    <property type="entry name" value="EGF-like_Ca-bd_dom"/>
</dbReference>
<sequence>MRVLQSPCQLKPCFPGVVCTDLPDGSYRCGSCPKGFTGDGVNCTSWTTCVDNPCFAGVQCFGDDTRGYRCGPCPAGYIGNGITCHAGHLRYKTTNLETCDEKPCFAGVECMTIPEPPGHRCGQCPRGFTGDGKRCEDIDECELARPCHPKATCYNLKPGYRCSDCPAGFTGQPVQGIGLEFARNYKQICIDINECDEKRNGGCVENSQCVNRPGSFMCGECIEGFVGNQTVGCHRRPGSCPDGTVCDGNAECFLRRGYVQYSCKCKVGFAGDGRICGLDSDLDSWPDEPLKCSHLKCKADNCPHTPNSGQEDADNDGIGDVCDQDADNDGRLNVEDNCPLIANPNQEDSDFDGADTFGDACDNCPQISNPNQIDSDGDGYGDACDDDPDNDKIPNLNDNCPFIANGDQSDIDNDGIGDRCDNCPSVPNKDQYDSDKDLIGDACDTNDDKDFDGVQDNIDNCPDNANSDQLDSDNDGLGDECDFDKDNDGISDHLDNCPFVYNPDQRDTNNTGVGDVCKNDYDGDGTPDSEDVCPDNKRIYRTDFRSYQTVALDPKGDSQIDPRWIIYNQGAEIVQTMNSDPGLAVGIIHSFGGVDFEGTFYIDTKIDDDYIGFVFSYHNNANFYVVMWKKFQQTYWKPRPFRSVAEPGIQLKLVKSATGPGQMLRNSLWHTGDTENQVKLLWKDPRSVGWKEYTPYRWLLIHRPHINLIRLFIFERENLIADSGNVFDGTLKGGRLGVFCFSQEAVIWSDLVYRCNDALPKHIYNQLPSHLQAKVQLDHLHPSEIFSARNREKILLEKAIRLDQETIV</sequence>
<dbReference type="CDD" id="cd00054">
    <property type="entry name" value="EGF_CA"/>
    <property type="match status" value="2"/>
</dbReference>
<dbReference type="InterPro" id="IPR028974">
    <property type="entry name" value="TSP_type-3_rpt"/>
</dbReference>
<feature type="domain" description="TSP C-terminal" evidence="13">
    <location>
        <begin position="545"/>
        <end position="760"/>
    </location>
</feature>
<evidence type="ECO:0000256" key="10">
    <source>
        <dbReference type="PROSITE-ProRule" id="PRU00634"/>
    </source>
</evidence>
<evidence type="ECO:0000259" key="12">
    <source>
        <dbReference type="PROSITE" id="PS50026"/>
    </source>
</evidence>
<feature type="disulfide bond" evidence="9">
    <location>
        <begin position="246"/>
        <end position="263"/>
    </location>
</feature>
<feature type="repeat" description="TSP type-3" evidence="10">
    <location>
        <begin position="373"/>
        <end position="408"/>
    </location>
</feature>
<dbReference type="SUPFAM" id="SSF57184">
    <property type="entry name" value="Growth factor receptor domain"/>
    <property type="match status" value="1"/>
</dbReference>
<feature type="repeat" description="TSP type-3" evidence="10">
    <location>
        <begin position="311"/>
        <end position="346"/>
    </location>
</feature>
<feature type="compositionally biased region" description="Acidic residues" evidence="11">
    <location>
        <begin position="375"/>
        <end position="389"/>
    </location>
</feature>
<gene>
    <name evidence="14" type="ORF">B4U79_06048</name>
</gene>
<keyword evidence="5 10" id="KW-0106">Calcium</keyword>
<evidence type="ECO:0000256" key="11">
    <source>
        <dbReference type="SAM" id="MobiDB-lite"/>
    </source>
</evidence>
<dbReference type="EMBL" id="NCKU01002729">
    <property type="protein sequence ID" value="RWS08915.1"/>
    <property type="molecule type" value="Genomic_DNA"/>
</dbReference>
<comment type="caution">
    <text evidence="14">The sequence shown here is derived from an EMBL/GenBank/DDBJ whole genome shotgun (WGS) entry which is preliminary data.</text>
</comment>
<dbReference type="Gene3D" id="2.10.25.10">
    <property type="entry name" value="Laminin"/>
    <property type="match status" value="5"/>
</dbReference>
<dbReference type="FunFam" id="2.60.120.200:FF:000002">
    <property type="entry name" value="Thrombospondin 3"/>
    <property type="match status" value="1"/>
</dbReference>
<dbReference type="InterPro" id="IPR008859">
    <property type="entry name" value="Thrombospondin_C"/>
</dbReference>
<evidence type="ECO:0000313" key="15">
    <source>
        <dbReference type="Proteomes" id="UP000285301"/>
    </source>
</evidence>
<dbReference type="FunFam" id="4.10.1080.10:FF:000002">
    <property type="entry name" value="Thrombospondin 3"/>
    <property type="match status" value="1"/>
</dbReference>
<dbReference type="SMART" id="SM00181">
    <property type="entry name" value="EGF"/>
    <property type="match status" value="6"/>
</dbReference>
<feature type="compositionally biased region" description="Acidic residues" evidence="11">
    <location>
        <begin position="311"/>
        <end position="326"/>
    </location>
</feature>
<evidence type="ECO:0000256" key="4">
    <source>
        <dbReference type="ARBA" id="ARBA00022737"/>
    </source>
</evidence>
<keyword evidence="3" id="KW-0732">Signal</keyword>
<dbReference type="SUPFAM" id="SSF49899">
    <property type="entry name" value="Concanavalin A-like lectins/glucanases"/>
    <property type="match status" value="1"/>
</dbReference>
<dbReference type="InterPro" id="IPR018097">
    <property type="entry name" value="EGF_Ca-bd_CS"/>
</dbReference>
<dbReference type="OrthoDB" id="14563at2759"/>
<feature type="domain" description="EGF-like" evidence="12">
    <location>
        <begin position="4"/>
        <end position="44"/>
    </location>
</feature>
<dbReference type="SUPFAM" id="SSF103647">
    <property type="entry name" value="TSP type-3 repeat"/>
    <property type="match status" value="3"/>
</dbReference>
<comment type="similarity">
    <text evidence="1">Belongs to the thrombospondin family.</text>
</comment>
<evidence type="ECO:0000313" key="14">
    <source>
        <dbReference type="EMBL" id="RWS08915.1"/>
    </source>
</evidence>
<dbReference type="PROSITE" id="PS01186">
    <property type="entry name" value="EGF_2"/>
    <property type="match status" value="1"/>
</dbReference>
<keyword evidence="2 9" id="KW-0245">EGF-like domain</keyword>
<evidence type="ECO:0000256" key="9">
    <source>
        <dbReference type="PROSITE-ProRule" id="PRU00076"/>
    </source>
</evidence>
<dbReference type="FunFam" id="4.10.1080.10:FF:000001">
    <property type="entry name" value="Thrombospondin 3"/>
    <property type="match status" value="1"/>
</dbReference>
<keyword evidence="8" id="KW-0325">Glycoprotein</keyword>
<evidence type="ECO:0000256" key="8">
    <source>
        <dbReference type="ARBA" id="ARBA00023180"/>
    </source>
</evidence>
<organism evidence="14 15">
    <name type="scientific">Dinothrombium tinctorium</name>
    <dbReference type="NCBI Taxonomy" id="1965070"/>
    <lineage>
        <taxon>Eukaryota</taxon>
        <taxon>Metazoa</taxon>
        <taxon>Ecdysozoa</taxon>
        <taxon>Arthropoda</taxon>
        <taxon>Chelicerata</taxon>
        <taxon>Arachnida</taxon>
        <taxon>Acari</taxon>
        <taxon>Acariformes</taxon>
        <taxon>Trombidiformes</taxon>
        <taxon>Prostigmata</taxon>
        <taxon>Anystina</taxon>
        <taxon>Parasitengona</taxon>
        <taxon>Trombidioidea</taxon>
        <taxon>Trombidiidae</taxon>
        <taxon>Dinothrombium</taxon>
    </lineage>
</organism>
<feature type="repeat" description="TSP type-3" evidence="10">
    <location>
        <begin position="432"/>
        <end position="469"/>
    </location>
</feature>
<dbReference type="InterPro" id="IPR013320">
    <property type="entry name" value="ConA-like_dom_sf"/>
</dbReference>
<dbReference type="PROSITE" id="PS01187">
    <property type="entry name" value="EGF_CA"/>
    <property type="match status" value="2"/>
</dbReference>
<dbReference type="InterPro" id="IPR049883">
    <property type="entry name" value="NOTCH1_EGF-like"/>
</dbReference>
<dbReference type="SMART" id="SM00179">
    <property type="entry name" value="EGF_CA"/>
    <property type="match status" value="4"/>
</dbReference>